<dbReference type="GO" id="GO:0033596">
    <property type="term" value="C:TSC1-TSC2 complex"/>
    <property type="evidence" value="ECO:0007669"/>
    <property type="project" value="InterPro"/>
</dbReference>
<sequence length="260" mass="29088">MSGLHLIQQSIPRASLASPFCLREKEDTSVVNRSLSTPESGHDSSSLEDVKTSVLGLMVILQTKLYILPASHAMRVYEMLINHIQLHYKYNYSSPIATSIRLQVFDFLLHLRADSLRRVGLPNKDGAFRFSPYCLCESVNEQEKRAAERKPAGTLSPPSGSPSVPSQTVAPRMGFLPFSLAFGVILQCLKQETDWKVLKLVLNKLPECLRYKLLILSSPCNIDQLAGSLCAMLTDKTASDRLYITPDGFSCTDGWQWFLY</sequence>
<keyword evidence="3" id="KW-1185">Reference proteome</keyword>
<dbReference type="InterPro" id="IPR018515">
    <property type="entry name" value="Tuberin-type_domain"/>
</dbReference>
<dbReference type="GO" id="GO:0032007">
    <property type="term" value="P:negative regulation of TOR signaling"/>
    <property type="evidence" value="ECO:0007669"/>
    <property type="project" value="InterPro"/>
</dbReference>
<proteinExistence type="predicted"/>
<dbReference type="Proteomes" id="UP000008143">
    <property type="component" value="Chromosome 9"/>
</dbReference>
<reference evidence="4" key="1">
    <citation type="submission" date="2025-08" db="UniProtKB">
        <authorList>
            <consortium name="RefSeq"/>
        </authorList>
    </citation>
    <scope>IDENTIFICATION</scope>
    <source>
        <strain evidence="4">Nigerian</strain>
        <tissue evidence="4">Liver and blood</tissue>
    </source>
</reference>
<dbReference type="InterPro" id="IPR027107">
    <property type="entry name" value="Tuberin/Ral-act_asu"/>
</dbReference>
<evidence type="ECO:0000313" key="4">
    <source>
        <dbReference type="RefSeq" id="XP_004918361.4"/>
    </source>
</evidence>
<dbReference type="GO" id="GO:0005096">
    <property type="term" value="F:GTPase activator activity"/>
    <property type="evidence" value="ECO:0007669"/>
    <property type="project" value="InterPro"/>
</dbReference>
<evidence type="ECO:0000256" key="1">
    <source>
        <dbReference type="SAM" id="MobiDB-lite"/>
    </source>
</evidence>
<feature type="domain" description="Tuberin-type" evidence="2">
    <location>
        <begin position="46"/>
        <end position="253"/>
    </location>
</feature>
<dbReference type="RefSeq" id="XP_004918361.4">
    <property type="nucleotide sequence ID" value="XM_004918304.4"/>
</dbReference>
<evidence type="ECO:0000313" key="5">
    <source>
        <dbReference type="Xenbase" id="XB-GENE-29086683"/>
    </source>
</evidence>
<gene>
    <name evidence="4 5" type="primary">LOC101733051</name>
</gene>
<dbReference type="GO" id="GO:0005634">
    <property type="term" value="C:nucleus"/>
    <property type="evidence" value="ECO:0007669"/>
    <property type="project" value="InterPro"/>
</dbReference>
<protein>
    <submittedName>
        <fullName evidence="4">Tuberin-like</fullName>
    </submittedName>
</protein>
<accession>A0A8J0R7J6</accession>
<name>A0A8J0R7J6_XENTR</name>
<dbReference type="Pfam" id="PF03542">
    <property type="entry name" value="Tuberin"/>
    <property type="match status" value="1"/>
</dbReference>
<dbReference type="PANTHER" id="PTHR10063:SF0">
    <property type="entry name" value="TUBERIN"/>
    <property type="match status" value="1"/>
</dbReference>
<evidence type="ECO:0000259" key="2">
    <source>
        <dbReference type="Pfam" id="PF03542"/>
    </source>
</evidence>
<evidence type="ECO:0000313" key="3">
    <source>
        <dbReference type="Proteomes" id="UP000008143"/>
    </source>
</evidence>
<dbReference type="AGR" id="Xenbase:XB-GENE-29086683"/>
<feature type="region of interest" description="Disordered" evidence="1">
    <location>
        <begin position="146"/>
        <end position="166"/>
    </location>
</feature>
<dbReference type="Xenbase" id="XB-GENE-29086683">
    <property type="gene designation" value="LOC101733051"/>
</dbReference>
<dbReference type="PANTHER" id="PTHR10063">
    <property type="entry name" value="TUBERIN"/>
    <property type="match status" value="1"/>
</dbReference>
<feature type="compositionally biased region" description="Low complexity" evidence="1">
    <location>
        <begin position="156"/>
        <end position="166"/>
    </location>
</feature>
<dbReference type="InterPro" id="IPR003913">
    <property type="entry name" value="Tuberin"/>
</dbReference>
<organism evidence="3 4">
    <name type="scientific">Xenopus tropicalis</name>
    <name type="common">Western clawed frog</name>
    <name type="synonym">Silurana tropicalis</name>
    <dbReference type="NCBI Taxonomy" id="8364"/>
    <lineage>
        <taxon>Eukaryota</taxon>
        <taxon>Metazoa</taxon>
        <taxon>Chordata</taxon>
        <taxon>Craniata</taxon>
        <taxon>Vertebrata</taxon>
        <taxon>Euteleostomi</taxon>
        <taxon>Amphibia</taxon>
        <taxon>Batrachia</taxon>
        <taxon>Anura</taxon>
        <taxon>Pipoidea</taxon>
        <taxon>Pipidae</taxon>
        <taxon>Xenopodinae</taxon>
        <taxon>Xenopus</taxon>
        <taxon>Silurana</taxon>
    </lineage>
</organism>
<dbReference type="OrthoDB" id="5797019at2759"/>
<dbReference type="AlphaFoldDB" id="A0A8J0R7J6"/>
<dbReference type="GeneID" id="101733051"/>
<dbReference type="PRINTS" id="PR01431">
    <property type="entry name" value="TUBERIN"/>
</dbReference>
<dbReference type="KEGG" id="xtr:101733051"/>